<dbReference type="InterPro" id="IPR001810">
    <property type="entry name" value="F-box_dom"/>
</dbReference>
<dbReference type="Proteomes" id="UP000256964">
    <property type="component" value="Unassembled WGS sequence"/>
</dbReference>
<evidence type="ECO:0000313" key="2">
    <source>
        <dbReference type="EMBL" id="RDX50184.1"/>
    </source>
</evidence>
<organism evidence="2 3">
    <name type="scientific">Lentinus brumalis</name>
    <dbReference type="NCBI Taxonomy" id="2498619"/>
    <lineage>
        <taxon>Eukaryota</taxon>
        <taxon>Fungi</taxon>
        <taxon>Dikarya</taxon>
        <taxon>Basidiomycota</taxon>
        <taxon>Agaricomycotina</taxon>
        <taxon>Agaricomycetes</taxon>
        <taxon>Polyporales</taxon>
        <taxon>Polyporaceae</taxon>
        <taxon>Lentinus</taxon>
    </lineage>
</organism>
<gene>
    <name evidence="2" type="ORF">OH76DRAFT_1403077</name>
</gene>
<name>A0A371DCA6_9APHY</name>
<accession>A0A371DCA6</accession>
<sequence length="469" mass="52207">MSMFDAQYGPKDRLLHLPFELLHIVADHTDQHTLTKLCLVNSALRDVAASRLYTDVCLMRPAAAVKCLRTLSKHPELAKYARIFTMHLAADTSPHLTDAFGRLLRCALCNMPLLVSLELNLGEDAPGQYLRGSPVGITHLALVCQWDADLSIWLGEQLAIHRFMFYGESVLPISLDPSALPNLQSIYATAAVISSLVPGRPVERVFVTAYAQRVFTESTVEHMARSCKSSTGPVSAVHVMHRMHHAPSPPEETFRILSAIPRHLPGLTKFSMQAYSYSFDEPLCEMFLQFVTGFRRLLYLDFLTKDRTGLSTSNLPQLARSLGERCPSLRSIRFSPAWFYAHYSDSEWVSVQDIQGLYKEFATCMLAQAQSSKNRGRAILGVNTTKQSAVLSDPAVAPHFKIPSFREYQEMNSAFVKLHALRPRGSAAGRLLDLIASPEVDADWVSSMNHAYRTGSRVLRIAQGRGDSG</sequence>
<proteinExistence type="predicted"/>
<protein>
    <recommendedName>
        <fullName evidence="1">F-box domain-containing protein</fullName>
    </recommendedName>
</protein>
<feature type="domain" description="F-box" evidence="1">
    <location>
        <begin position="11"/>
        <end position="56"/>
    </location>
</feature>
<dbReference type="PROSITE" id="PS50181">
    <property type="entry name" value="FBOX"/>
    <property type="match status" value="1"/>
</dbReference>
<reference evidence="2 3" key="1">
    <citation type="journal article" date="2018" name="Biotechnol. Biofuels">
        <title>Integrative visual omics of the white-rot fungus Polyporus brumalis exposes the biotechnological potential of its oxidative enzymes for delignifying raw plant biomass.</title>
        <authorList>
            <person name="Miyauchi S."/>
            <person name="Rancon A."/>
            <person name="Drula E."/>
            <person name="Hage H."/>
            <person name="Chaduli D."/>
            <person name="Favel A."/>
            <person name="Grisel S."/>
            <person name="Henrissat B."/>
            <person name="Herpoel-Gimbert I."/>
            <person name="Ruiz-Duenas F.J."/>
            <person name="Chevret D."/>
            <person name="Hainaut M."/>
            <person name="Lin J."/>
            <person name="Wang M."/>
            <person name="Pangilinan J."/>
            <person name="Lipzen A."/>
            <person name="Lesage-Meessen L."/>
            <person name="Navarro D."/>
            <person name="Riley R."/>
            <person name="Grigoriev I.V."/>
            <person name="Zhou S."/>
            <person name="Raouche S."/>
            <person name="Rosso M.N."/>
        </authorList>
    </citation>
    <scope>NUCLEOTIDE SEQUENCE [LARGE SCALE GENOMIC DNA]</scope>
    <source>
        <strain evidence="2 3">BRFM 1820</strain>
    </source>
</reference>
<dbReference type="AlphaFoldDB" id="A0A371DCA6"/>
<dbReference type="EMBL" id="KZ857401">
    <property type="protein sequence ID" value="RDX50184.1"/>
    <property type="molecule type" value="Genomic_DNA"/>
</dbReference>
<evidence type="ECO:0000313" key="3">
    <source>
        <dbReference type="Proteomes" id="UP000256964"/>
    </source>
</evidence>
<dbReference type="OrthoDB" id="2746474at2759"/>
<evidence type="ECO:0000259" key="1">
    <source>
        <dbReference type="PROSITE" id="PS50181"/>
    </source>
</evidence>
<keyword evidence="3" id="KW-1185">Reference proteome</keyword>